<reference evidence="1 2" key="1">
    <citation type="submission" date="2018-11" db="EMBL/GenBank/DDBJ databases">
        <authorList>
            <consortium name="Pathogen Informatics"/>
        </authorList>
    </citation>
    <scope>NUCLEOTIDE SEQUENCE [LARGE SCALE GENOMIC DNA]</scope>
</reference>
<organism evidence="1 2">
    <name type="scientific">Strongylus vulgaris</name>
    <name type="common">Blood worm</name>
    <dbReference type="NCBI Taxonomy" id="40348"/>
    <lineage>
        <taxon>Eukaryota</taxon>
        <taxon>Metazoa</taxon>
        <taxon>Ecdysozoa</taxon>
        <taxon>Nematoda</taxon>
        <taxon>Chromadorea</taxon>
        <taxon>Rhabditida</taxon>
        <taxon>Rhabditina</taxon>
        <taxon>Rhabditomorpha</taxon>
        <taxon>Strongyloidea</taxon>
        <taxon>Strongylidae</taxon>
        <taxon>Strongylus</taxon>
    </lineage>
</organism>
<accession>A0A3P7K3C4</accession>
<keyword evidence="2" id="KW-1185">Reference proteome</keyword>
<dbReference type="AlphaFoldDB" id="A0A3P7K3C4"/>
<dbReference type="Proteomes" id="UP000270094">
    <property type="component" value="Unassembled WGS sequence"/>
</dbReference>
<dbReference type="OrthoDB" id="5858030at2759"/>
<gene>
    <name evidence="1" type="ORF">SVUK_LOCUS17895</name>
</gene>
<evidence type="ECO:0000313" key="1">
    <source>
        <dbReference type="EMBL" id="VDM82897.1"/>
    </source>
</evidence>
<name>A0A3P7K3C4_STRVU</name>
<protein>
    <submittedName>
        <fullName evidence="1">Uncharacterized protein</fullName>
    </submittedName>
</protein>
<sequence length="82" mass="9649">MKPDEDAYWKYADGVLPMQAHEVDFDTAVANLQKLFALKKTLIRRRYECLRVTCPPLTPTYMPFRDYANTTKQIDEDALDYQ</sequence>
<proteinExistence type="predicted"/>
<evidence type="ECO:0000313" key="2">
    <source>
        <dbReference type="Proteomes" id="UP000270094"/>
    </source>
</evidence>
<dbReference type="EMBL" id="UYYB01119952">
    <property type="protein sequence ID" value="VDM82897.1"/>
    <property type="molecule type" value="Genomic_DNA"/>
</dbReference>